<dbReference type="AlphaFoldDB" id="A0AAN9HY20"/>
<comment type="caution">
    <text evidence="1">The sequence shown here is derived from an EMBL/GenBank/DDBJ whole genome shotgun (WGS) entry which is preliminary data.</text>
</comment>
<sequence>MMHAYSSFMLPSSASFREFVSTYVFIELERIQNPCITIDWETSLHNILMLRNSNHHSIFSAMASQLIQCCGICLTMPDSTIEIGATPCIRLFEVISSSNSRMESELQFVFRFQGKRLQAPTLLFFSLLSLSLSRPIRLLSPPPILSLHFLHFFSLISNRIIDLNSTIQFQRYSYPESSRRYTKLKPFSFFSSFHCASVHYFPFSLDLIRNDLPYLDLLRFS</sequence>
<evidence type="ECO:0000313" key="2">
    <source>
        <dbReference type="Proteomes" id="UP001372338"/>
    </source>
</evidence>
<name>A0AAN9HY20_CROPI</name>
<organism evidence="1 2">
    <name type="scientific">Crotalaria pallida</name>
    <name type="common">Smooth rattlebox</name>
    <name type="synonym">Crotalaria striata</name>
    <dbReference type="NCBI Taxonomy" id="3830"/>
    <lineage>
        <taxon>Eukaryota</taxon>
        <taxon>Viridiplantae</taxon>
        <taxon>Streptophyta</taxon>
        <taxon>Embryophyta</taxon>
        <taxon>Tracheophyta</taxon>
        <taxon>Spermatophyta</taxon>
        <taxon>Magnoliopsida</taxon>
        <taxon>eudicotyledons</taxon>
        <taxon>Gunneridae</taxon>
        <taxon>Pentapetalae</taxon>
        <taxon>rosids</taxon>
        <taxon>fabids</taxon>
        <taxon>Fabales</taxon>
        <taxon>Fabaceae</taxon>
        <taxon>Papilionoideae</taxon>
        <taxon>50 kb inversion clade</taxon>
        <taxon>genistoids sensu lato</taxon>
        <taxon>core genistoids</taxon>
        <taxon>Crotalarieae</taxon>
        <taxon>Crotalaria</taxon>
    </lineage>
</organism>
<accession>A0AAN9HY20</accession>
<evidence type="ECO:0000313" key="1">
    <source>
        <dbReference type="EMBL" id="KAK7256660.1"/>
    </source>
</evidence>
<dbReference type="EMBL" id="JAYWIO010000006">
    <property type="protein sequence ID" value="KAK7256660.1"/>
    <property type="molecule type" value="Genomic_DNA"/>
</dbReference>
<keyword evidence="2" id="KW-1185">Reference proteome</keyword>
<gene>
    <name evidence="1" type="ORF">RIF29_30114</name>
</gene>
<protein>
    <submittedName>
        <fullName evidence="1">Uncharacterized protein</fullName>
    </submittedName>
</protein>
<proteinExistence type="predicted"/>
<reference evidence="1 2" key="1">
    <citation type="submission" date="2024-01" db="EMBL/GenBank/DDBJ databases">
        <title>The genomes of 5 underutilized Papilionoideae crops provide insights into root nodulation and disease resistanc.</title>
        <authorList>
            <person name="Yuan L."/>
        </authorList>
    </citation>
    <scope>NUCLEOTIDE SEQUENCE [LARGE SCALE GENOMIC DNA]</scope>
    <source>
        <strain evidence="1">ZHUSHIDOU_FW_LH</strain>
        <tissue evidence="1">Leaf</tissue>
    </source>
</reference>
<dbReference type="Proteomes" id="UP001372338">
    <property type="component" value="Unassembled WGS sequence"/>
</dbReference>